<protein>
    <recommendedName>
        <fullName evidence="3">EcsC family protein</fullName>
    </recommendedName>
</protein>
<evidence type="ECO:0000313" key="2">
    <source>
        <dbReference type="Proteomes" id="UP000218113"/>
    </source>
</evidence>
<gene>
    <name evidence="1" type="ORF">COB67_00960</name>
</gene>
<dbReference type="InterPro" id="IPR024787">
    <property type="entry name" value="EcsC"/>
</dbReference>
<comment type="caution">
    <text evidence="1">The sequence shown here is derived from an EMBL/GenBank/DDBJ whole genome shotgun (WGS) entry which is preliminary data.</text>
</comment>
<evidence type="ECO:0000313" key="1">
    <source>
        <dbReference type="EMBL" id="PCI30751.1"/>
    </source>
</evidence>
<dbReference type="EMBL" id="NVSR01000002">
    <property type="protein sequence ID" value="PCI30751.1"/>
    <property type="molecule type" value="Genomic_DNA"/>
</dbReference>
<organism evidence="1 2">
    <name type="scientific">SAR324 cluster bacterium</name>
    <dbReference type="NCBI Taxonomy" id="2024889"/>
    <lineage>
        <taxon>Bacteria</taxon>
        <taxon>Deltaproteobacteria</taxon>
        <taxon>SAR324 cluster</taxon>
    </lineage>
</organism>
<dbReference type="Proteomes" id="UP000218113">
    <property type="component" value="Unassembled WGS sequence"/>
</dbReference>
<accession>A0A2A4TBL2</accession>
<sequence length="223" mass="24681">MDIKNPFGQASKYLHVDATKVLREVLHLGINGGRGLSSAKELGNKYLENPKYQTQQEMINALIRTEVYKSFTTGFLTNLGGALTLPVSIPASLGINWVLQTRMVAAMAHIGGFNIDEPGIRMAIALSLLGNKGKELLNANLKEMDQVLFRNVISNLPKKTIFLLKQAIAKKMINIATQRGFSRVSKVIPIMRGVVGGMVDYHSCKETAEFAKELFQFDSHFDI</sequence>
<dbReference type="AlphaFoldDB" id="A0A2A4TBL2"/>
<evidence type="ECO:0008006" key="3">
    <source>
        <dbReference type="Google" id="ProtNLM"/>
    </source>
</evidence>
<name>A0A2A4TBL2_9DELT</name>
<proteinExistence type="predicted"/>
<reference evidence="2" key="1">
    <citation type="submission" date="2017-08" db="EMBL/GenBank/DDBJ databases">
        <title>A dynamic microbial community with high functional redundancy inhabits the cold, oxic subseafloor aquifer.</title>
        <authorList>
            <person name="Tully B.J."/>
            <person name="Wheat C.G."/>
            <person name="Glazer B.T."/>
            <person name="Huber J.A."/>
        </authorList>
    </citation>
    <scope>NUCLEOTIDE SEQUENCE [LARGE SCALE GENOMIC DNA]</scope>
</reference>
<dbReference type="Pfam" id="PF12787">
    <property type="entry name" value="EcsC"/>
    <property type="match status" value="1"/>
</dbReference>